<dbReference type="Pfam" id="PF10785">
    <property type="entry name" value="NADH-u_ox-rdase"/>
    <property type="match status" value="1"/>
</dbReference>
<keyword evidence="5" id="KW-1185">Reference proteome</keyword>
<accession>A0A1E3QVF3</accession>
<evidence type="ECO:0000259" key="3">
    <source>
        <dbReference type="Pfam" id="PF12853"/>
    </source>
</evidence>
<dbReference type="GeneID" id="30145802"/>
<feature type="transmembrane region" description="Helical" evidence="1">
    <location>
        <begin position="43"/>
        <end position="62"/>
    </location>
</feature>
<protein>
    <submittedName>
        <fullName evidence="4">Uncharacterized protein</fullName>
    </submittedName>
</protein>
<evidence type="ECO:0000313" key="4">
    <source>
        <dbReference type="EMBL" id="ODQ81638.1"/>
    </source>
</evidence>
<dbReference type="EMBL" id="KV454427">
    <property type="protein sequence ID" value="ODQ81638.1"/>
    <property type="molecule type" value="Genomic_DNA"/>
</dbReference>
<evidence type="ECO:0000313" key="5">
    <source>
        <dbReference type="Proteomes" id="UP000094336"/>
    </source>
</evidence>
<reference evidence="5" key="1">
    <citation type="submission" date="2016-05" db="EMBL/GenBank/DDBJ databases">
        <title>Comparative genomics of biotechnologically important yeasts.</title>
        <authorList>
            <consortium name="DOE Joint Genome Institute"/>
            <person name="Riley R."/>
            <person name="Haridas S."/>
            <person name="Wolfe K.H."/>
            <person name="Lopes M.R."/>
            <person name="Hittinger C.T."/>
            <person name="Goker M."/>
            <person name="Salamov A."/>
            <person name="Wisecaver J."/>
            <person name="Long T.M."/>
            <person name="Aerts A.L."/>
            <person name="Barry K."/>
            <person name="Choi C."/>
            <person name="Clum A."/>
            <person name="Coughlan A.Y."/>
            <person name="Deshpande S."/>
            <person name="Douglass A.P."/>
            <person name="Hanson S.J."/>
            <person name="Klenk H.-P."/>
            <person name="Labutti K."/>
            <person name="Lapidus A."/>
            <person name="Lindquist E."/>
            <person name="Lipzen A."/>
            <person name="Meier-Kolthoff J.P."/>
            <person name="Ohm R.A."/>
            <person name="Otillar R.P."/>
            <person name="Pangilinan J."/>
            <person name="Peng Y."/>
            <person name="Rokas A."/>
            <person name="Rosa C.A."/>
            <person name="Scheuner C."/>
            <person name="Sibirny A.A."/>
            <person name="Slot J.C."/>
            <person name="Stielow J.B."/>
            <person name="Sun H."/>
            <person name="Kurtzman C.P."/>
            <person name="Blackwell M."/>
            <person name="Grigoriev I.V."/>
            <person name="Jeffries T.W."/>
        </authorList>
    </citation>
    <scope>NUCLEOTIDE SEQUENCE [LARGE SCALE GENOMIC DNA]</scope>
    <source>
        <strain evidence="5">NRRL Y-12698</strain>
    </source>
</reference>
<evidence type="ECO:0000259" key="2">
    <source>
        <dbReference type="Pfam" id="PF10785"/>
    </source>
</evidence>
<keyword evidence="1" id="KW-0472">Membrane</keyword>
<gene>
    <name evidence="4" type="ORF">BABINDRAFT_159903</name>
</gene>
<dbReference type="PANTHER" id="PTHR34062">
    <property type="entry name" value="OXIDOREDUCTASE 21 KDA SUBUNIT, PUTATIVE (AFU_ORTHOLOGUE AFUA_4G04750)-RELATED"/>
    <property type="match status" value="1"/>
</dbReference>
<dbReference type="AlphaFoldDB" id="A0A1E3QVF3"/>
<feature type="domain" description="NADH-ubiquinone oxidoreductase 21kDa subunit N-terminal" evidence="2">
    <location>
        <begin position="1"/>
        <end position="69"/>
    </location>
</feature>
<dbReference type="InterPro" id="IPR024549">
    <property type="entry name" value="NADH-UbQ_OxRdtase_su21_C_fun"/>
</dbReference>
<name>A0A1E3QVF3_9ASCO</name>
<feature type="domain" description="NADH-ubiquinone oxidoreductase 21kDa subunit C-terminal fungi" evidence="3">
    <location>
        <begin position="78"/>
        <end position="162"/>
    </location>
</feature>
<evidence type="ECO:0000256" key="1">
    <source>
        <dbReference type="SAM" id="Phobius"/>
    </source>
</evidence>
<keyword evidence="1" id="KW-0812">Transmembrane</keyword>
<dbReference type="RefSeq" id="XP_018986966.1">
    <property type="nucleotide sequence ID" value="XM_019127949.1"/>
</dbReference>
<sequence length="183" mass="21316">MRATDYLEWGAMTVLAPVLYNVAALQHDGRKKFSMPAGRPLRASLFVGFISGFFSAYAHTAMRLSGVRENAREVKMDRYEIKKALSEYRLPYGEPTMAPHSQKTATRASSYSWKMIDVYPSFNWFNHPYHTDDFSKYYDVRKGEEDWGFDSLPTISEIKRKIAAGKEHPQDFIDKTKEYLWKY</sequence>
<dbReference type="STRING" id="984486.A0A1E3QVF3"/>
<dbReference type="Pfam" id="PF12853">
    <property type="entry name" value="NADH_u_ox_C"/>
    <property type="match status" value="1"/>
</dbReference>
<organism evidence="4 5">
    <name type="scientific">Babjeviella inositovora NRRL Y-12698</name>
    <dbReference type="NCBI Taxonomy" id="984486"/>
    <lineage>
        <taxon>Eukaryota</taxon>
        <taxon>Fungi</taxon>
        <taxon>Dikarya</taxon>
        <taxon>Ascomycota</taxon>
        <taxon>Saccharomycotina</taxon>
        <taxon>Pichiomycetes</taxon>
        <taxon>Serinales incertae sedis</taxon>
        <taxon>Babjeviella</taxon>
    </lineage>
</organism>
<dbReference type="InterPro" id="IPR053229">
    <property type="entry name" value="NADH-Q_oxidrdct_subunit"/>
</dbReference>
<dbReference type="PANTHER" id="PTHR34062:SF1">
    <property type="entry name" value="NADH-UBIQUINONE OXIDOREDUCTASE 21KDA SUBUNIT N-TERMINAL DOMAIN-CONTAINING PROTEIN"/>
    <property type="match status" value="1"/>
</dbReference>
<keyword evidence="1" id="KW-1133">Transmembrane helix</keyword>
<proteinExistence type="predicted"/>
<dbReference type="OrthoDB" id="196140at2759"/>
<dbReference type="InterPro" id="IPR019721">
    <property type="entry name" value="NADH-UbQ_OxRdtase_su21_N"/>
</dbReference>
<feature type="transmembrane region" description="Helical" evidence="1">
    <location>
        <begin position="6"/>
        <end position="23"/>
    </location>
</feature>
<dbReference type="Proteomes" id="UP000094336">
    <property type="component" value="Unassembled WGS sequence"/>
</dbReference>